<accession>A0A9P6PW05</accession>
<evidence type="ECO:0000259" key="12">
    <source>
        <dbReference type="Pfam" id="PF00814"/>
    </source>
</evidence>
<dbReference type="EMBL" id="JAAAJA010000361">
    <property type="protein sequence ID" value="KAG0255214.1"/>
    <property type="molecule type" value="Genomic_DNA"/>
</dbReference>
<evidence type="ECO:0000256" key="10">
    <source>
        <dbReference type="HAMAP-Rule" id="MF_03180"/>
    </source>
</evidence>
<dbReference type="Gene3D" id="3.30.420.40">
    <property type="match status" value="2"/>
</dbReference>
<feature type="binding site" evidence="10">
    <location>
        <position position="301"/>
    </location>
    <ligand>
        <name>a divalent metal cation</name>
        <dbReference type="ChEBI" id="CHEBI:60240"/>
    </ligand>
</feature>
<keyword evidence="11" id="KW-0227">DNA damage</keyword>
<comment type="caution">
    <text evidence="15">The sequence shown here is derived from an EMBL/GenBank/DDBJ whole genome shotgun (WGS) entry which is preliminary data.</text>
</comment>
<comment type="cofactor">
    <cofactor evidence="10">
        <name>a divalent metal cation</name>
        <dbReference type="ChEBI" id="CHEBI:60240"/>
    </cofactor>
    <text evidence="10">Binds 1 divalent metal cation per subunit.</text>
</comment>
<proteinExistence type="inferred from homology"/>
<dbReference type="GO" id="GO:0051604">
    <property type="term" value="P:protein maturation"/>
    <property type="evidence" value="ECO:0007669"/>
    <property type="project" value="UniProtKB-UniRule"/>
</dbReference>
<dbReference type="InterPro" id="IPR024687">
    <property type="entry name" value="MMS19_C"/>
</dbReference>
<dbReference type="SUPFAM" id="SSF48371">
    <property type="entry name" value="ARM repeat"/>
    <property type="match status" value="1"/>
</dbReference>
<evidence type="ECO:0000256" key="3">
    <source>
        <dbReference type="ARBA" id="ARBA00022679"/>
    </source>
</evidence>
<dbReference type="SUPFAM" id="SSF53067">
    <property type="entry name" value="Actin-like ATPase domain"/>
    <property type="match status" value="1"/>
</dbReference>
<feature type="domain" description="Gcp-like" evidence="12">
    <location>
        <begin position="32"/>
        <end position="307"/>
    </location>
</feature>
<dbReference type="InterPro" id="IPR016024">
    <property type="entry name" value="ARM-type_fold"/>
</dbReference>
<feature type="binding site" evidence="10">
    <location>
        <position position="273"/>
    </location>
    <ligand>
        <name>substrate</name>
    </ligand>
</feature>
<keyword evidence="3 10" id="KW-0808">Transferase</keyword>
<dbReference type="FunFam" id="3.30.420.40:FF:000038">
    <property type="entry name" value="Probable tRNA N6-adenosine threonylcarbamoyltransferase"/>
    <property type="match status" value="1"/>
</dbReference>
<evidence type="ECO:0000259" key="13">
    <source>
        <dbReference type="Pfam" id="PF12460"/>
    </source>
</evidence>
<dbReference type="InterPro" id="IPR039920">
    <property type="entry name" value="MMS19"/>
</dbReference>
<evidence type="ECO:0000256" key="5">
    <source>
        <dbReference type="ARBA" id="ARBA00022723"/>
    </source>
</evidence>
<dbReference type="CDD" id="cd24132">
    <property type="entry name" value="ASKHA_NBD_OSGEP_like_euk"/>
    <property type="match status" value="1"/>
</dbReference>
<gene>
    <name evidence="15" type="primary">KAE1</name>
    <name evidence="15" type="ORF">BG011_005278</name>
</gene>
<dbReference type="GO" id="GO:0006281">
    <property type="term" value="P:DNA repair"/>
    <property type="evidence" value="ECO:0007669"/>
    <property type="project" value="UniProtKB-UniRule"/>
</dbReference>
<dbReference type="GO" id="GO:0061711">
    <property type="term" value="F:tRNA N(6)-L-threonylcarbamoyladenine synthase activity"/>
    <property type="evidence" value="ECO:0007669"/>
    <property type="project" value="UniProtKB-EC"/>
</dbReference>
<comment type="catalytic activity">
    <reaction evidence="9 10">
        <text>L-threonylcarbamoyladenylate + adenosine(37) in tRNA = N(6)-L-threonylcarbamoyladenosine(37) in tRNA + AMP + H(+)</text>
        <dbReference type="Rhea" id="RHEA:37059"/>
        <dbReference type="Rhea" id="RHEA-COMP:10162"/>
        <dbReference type="Rhea" id="RHEA-COMP:10163"/>
        <dbReference type="ChEBI" id="CHEBI:15378"/>
        <dbReference type="ChEBI" id="CHEBI:73682"/>
        <dbReference type="ChEBI" id="CHEBI:74411"/>
        <dbReference type="ChEBI" id="CHEBI:74418"/>
        <dbReference type="ChEBI" id="CHEBI:456215"/>
        <dbReference type="EC" id="2.3.1.234"/>
    </reaction>
</comment>
<feature type="domain" description="MMS19 N-terminal" evidence="14">
    <location>
        <begin position="339"/>
        <end position="599"/>
    </location>
</feature>
<dbReference type="PRINTS" id="PR00789">
    <property type="entry name" value="OSIALOPTASE"/>
</dbReference>
<dbReference type="GO" id="GO:0046872">
    <property type="term" value="F:metal ion binding"/>
    <property type="evidence" value="ECO:0007669"/>
    <property type="project" value="UniProtKB-KW"/>
</dbReference>
<dbReference type="HAMAP" id="MF_01446">
    <property type="entry name" value="Kae1"/>
    <property type="match status" value="1"/>
</dbReference>
<dbReference type="GO" id="GO:0005634">
    <property type="term" value="C:nucleus"/>
    <property type="evidence" value="ECO:0007669"/>
    <property type="project" value="UniProtKB-SubCell"/>
</dbReference>
<dbReference type="Pfam" id="PF12460">
    <property type="entry name" value="MMS19_C"/>
    <property type="match status" value="1"/>
</dbReference>
<keyword evidence="11" id="KW-0234">DNA repair</keyword>
<dbReference type="Pfam" id="PF14500">
    <property type="entry name" value="MMS19_N"/>
    <property type="match status" value="1"/>
</dbReference>
<evidence type="ECO:0000259" key="14">
    <source>
        <dbReference type="Pfam" id="PF14500"/>
    </source>
</evidence>
<keyword evidence="6" id="KW-0677">Repeat</keyword>
<evidence type="ECO:0000256" key="11">
    <source>
        <dbReference type="RuleBase" id="RU367072"/>
    </source>
</evidence>
<evidence type="ECO:0000256" key="6">
    <source>
        <dbReference type="ARBA" id="ARBA00022737"/>
    </source>
</evidence>
<dbReference type="InterPro" id="IPR011989">
    <property type="entry name" value="ARM-like"/>
</dbReference>
<feature type="domain" description="MMS19 C-terminal" evidence="13">
    <location>
        <begin position="847"/>
        <end position="1298"/>
    </location>
</feature>
<evidence type="ECO:0000256" key="2">
    <source>
        <dbReference type="ARBA" id="ARBA00022490"/>
    </source>
</evidence>
<dbReference type="InterPro" id="IPR043129">
    <property type="entry name" value="ATPase_NBD"/>
</dbReference>
<dbReference type="PANTHER" id="PTHR12891">
    <property type="entry name" value="DNA REPAIR/TRANSCRIPTION PROTEIN MET18/MMS19"/>
    <property type="match status" value="1"/>
</dbReference>
<keyword evidence="5 10" id="KW-0479">Metal-binding</keyword>
<comment type="similarity">
    <text evidence="10">Belongs to the KAE1 / TsaD family.</text>
</comment>
<keyword evidence="16" id="KW-1185">Reference proteome</keyword>
<evidence type="ECO:0000256" key="7">
    <source>
        <dbReference type="ARBA" id="ARBA00023242"/>
    </source>
</evidence>
<evidence type="ECO:0000256" key="8">
    <source>
        <dbReference type="ARBA" id="ARBA00023315"/>
    </source>
</evidence>
<organism evidence="15 16">
    <name type="scientific">Mortierella polycephala</name>
    <dbReference type="NCBI Taxonomy" id="41804"/>
    <lineage>
        <taxon>Eukaryota</taxon>
        <taxon>Fungi</taxon>
        <taxon>Fungi incertae sedis</taxon>
        <taxon>Mucoromycota</taxon>
        <taxon>Mortierellomycotina</taxon>
        <taxon>Mortierellomycetes</taxon>
        <taxon>Mortierellales</taxon>
        <taxon>Mortierellaceae</taxon>
        <taxon>Mortierella</taxon>
    </lineage>
</organism>
<feature type="binding site" evidence="10">
    <location>
        <position position="116"/>
    </location>
    <ligand>
        <name>a divalent metal cation</name>
        <dbReference type="ChEBI" id="CHEBI:60240"/>
    </ligand>
</feature>
<comment type="similarity">
    <text evidence="1 11">Belongs to the MET18/MMS19 family.</text>
</comment>
<dbReference type="InterPro" id="IPR034680">
    <property type="entry name" value="Kae1_archaea_euk"/>
</dbReference>
<dbReference type="GO" id="GO:0097361">
    <property type="term" value="C:cytosolic [4Fe-4S] assembly targeting complex"/>
    <property type="evidence" value="ECO:0007669"/>
    <property type="project" value="UniProtKB-UniRule"/>
</dbReference>
<keyword evidence="2 10" id="KW-0963">Cytoplasm</keyword>
<dbReference type="Pfam" id="PF00814">
    <property type="entry name" value="TsaD"/>
    <property type="match status" value="1"/>
</dbReference>
<evidence type="ECO:0000313" key="16">
    <source>
        <dbReference type="Proteomes" id="UP000726737"/>
    </source>
</evidence>
<dbReference type="InterPro" id="IPR000905">
    <property type="entry name" value="Gcp-like_dom"/>
</dbReference>
<comment type="function">
    <text evidence="11">Key component of the cytosolic iron-sulfur protein assembly (CIA) complex, a multiprotein complex that mediates the incorporation of iron-sulfur cluster into apoproteins specifically involved in DNA metabolism and genomic integrity. In the CIA complex, MMS19 acts as an adapter between early-acting CIA components and a subset of cellular target iron-sulfur proteins.</text>
</comment>
<dbReference type="Proteomes" id="UP000726737">
    <property type="component" value="Unassembled WGS sequence"/>
</dbReference>
<evidence type="ECO:0000256" key="1">
    <source>
        <dbReference type="ARBA" id="ARBA00009340"/>
    </source>
</evidence>
<dbReference type="Gene3D" id="1.25.10.10">
    <property type="entry name" value="Leucine-rich Repeat Variant"/>
    <property type="match status" value="2"/>
</dbReference>
<feature type="binding site" evidence="10">
    <location>
        <position position="184"/>
    </location>
    <ligand>
        <name>substrate</name>
    </ligand>
</feature>
<evidence type="ECO:0000256" key="4">
    <source>
        <dbReference type="ARBA" id="ARBA00022694"/>
    </source>
</evidence>
<reference evidence="15" key="1">
    <citation type="journal article" date="2020" name="Fungal Divers.">
        <title>Resolving the Mortierellaceae phylogeny through synthesis of multi-gene phylogenetics and phylogenomics.</title>
        <authorList>
            <person name="Vandepol N."/>
            <person name="Liber J."/>
            <person name="Desiro A."/>
            <person name="Na H."/>
            <person name="Kennedy M."/>
            <person name="Barry K."/>
            <person name="Grigoriev I.V."/>
            <person name="Miller A.N."/>
            <person name="O'Donnell K."/>
            <person name="Stajich J.E."/>
            <person name="Bonito G."/>
        </authorList>
    </citation>
    <scope>NUCLEOTIDE SEQUENCE</scope>
    <source>
        <strain evidence="15">KOD948</strain>
    </source>
</reference>
<evidence type="ECO:0000256" key="9">
    <source>
        <dbReference type="ARBA" id="ARBA00048117"/>
    </source>
</evidence>
<dbReference type="OrthoDB" id="342900at2759"/>
<feature type="binding site" evidence="10">
    <location>
        <position position="188"/>
    </location>
    <ligand>
        <name>substrate</name>
    </ligand>
</feature>
<dbReference type="NCBIfam" id="TIGR00329">
    <property type="entry name" value="gcp_kae1"/>
    <property type="match status" value="1"/>
</dbReference>
<dbReference type="InterPro" id="IPR017861">
    <property type="entry name" value="KAE1/TsaD"/>
</dbReference>
<dbReference type="GO" id="GO:0002949">
    <property type="term" value="P:tRNA threonylcarbamoyladenosine modification"/>
    <property type="evidence" value="ECO:0007669"/>
    <property type="project" value="UniProtKB-UniRule"/>
</dbReference>
<keyword evidence="4 10" id="KW-0819">tRNA processing</keyword>
<feature type="binding site" evidence="10">
    <location>
        <position position="120"/>
    </location>
    <ligand>
        <name>a divalent metal cation</name>
        <dbReference type="ChEBI" id="CHEBI:60240"/>
    </ligand>
</feature>
<dbReference type="GO" id="GO:0016226">
    <property type="term" value="P:iron-sulfur cluster assembly"/>
    <property type="evidence" value="ECO:0007669"/>
    <property type="project" value="UniProtKB-UniRule"/>
</dbReference>
<sequence>MIALGLEGSANKLGIGLIRHDMTTTPPTVTILSNVRHTYHPPPGEGFLPKDTALHHRSHILELIKNAMAEANITPKDISVICFTKGPGMGGPLTSVATVARTLALMWNKELVGVNHCVGHIEMGRQITGAENPVVLYVSGGNTQVIAYAEKRYRIFGEALDIAVGNCLDRFARVLNLPNDPAPGYNIEQLAKKGTKLIDLPYTVKGMDVSFSGVLSYIETNAPALLASGEYTEADLCFSLQETVFAMLVETTERAMAHIGSREVLIVGGVGCNKRLQEMMDQMASQRDGKVFATDERFCIDNGIMIAQAGILAYQTGYTTPLEKTWCIESDLSRLPLLIQSLKQYFAHGESFIRSQAIALLSATLSRMDRSRIDPETVSSLVNLYCERLPDQACVPELLKGFYALSTFVHFTKPACIRASQAILTLVNVQTQHHNGRHYAFQFFDSVISRHASNLQEISTEFVFGFIQAIDGEKDPRNLMLAFSLIKGIIREFDIAPHVEDLFEVTFCYFPITFAPPPDDPDGITSTQLKTGLQESLAATPYFAKFALPLLLEKLASSSEFAKSEVMETIVACCPSYGSSSLLPYAEELWVGLRNEIFQASSCKLEQTALTTLRAVTTELSLGVSLGGAQDAVEQFLGPVVSDCLAQLTKPDPRLAQQSCKAMKACAMSSDPSCATVTLGMVPTLLSQYTTSDPSVRKESVMDMLLCLLEANKSLYGTTGSSPFRHDMDFITPLLAFKDPLYELFTTALASQKDNISFRLRGVKGVYGMAVLRRLLSDAEAPCAVEHLVRIMIQDTNNEVQETALECLSSLATFIPNVIQSTALPPALETFSSYGDDMDEARSEFNLHTISKLALEPSLFAITVPQVLTRIDKCCHNHPPSTPYPLALLTTLLGMLRCKADLGHHDIPQYLDQLVPHLLGMCIYPTIALHDSAHVMKDPAVLEVVADITRLVMIRADARAIFNIFALGNLSILATFRANVDQVSFTPLHSESRISQQNTSILFAAVIYGCRPQTVVPVDNLQEFTESLATVALMTSNRMQRTALIRTVAIILNKYNRNYILQDFIAKNLVARVYSVFAVTQDERDSLMEARVAALEMYIWIAKGMVLSVNTLGFEMSVELIKLFASPMLGRLAAEGYGTILGEQEGVLTKATFAVVKVLHKQRFFHHCAPLLINGFESEAADTRRNYLIALSHILRNIPNSLLLTELPHILPVLVRSLSVADPDTRLYSIHTIQSVTQSTPDVIAAHLSVLLPVIFSLTQVPADKDQPLDQDQGQAHHRAMNTKAVRAAALRCVGSIAQCVPSSLLKPFKSQVLRESENALDDHKREVRRAAVECRNVWFSVGEDNANGACVYLE</sequence>
<dbReference type="InterPro" id="IPR029240">
    <property type="entry name" value="MMS19_N"/>
</dbReference>
<feature type="binding site" evidence="10">
    <location>
        <begin position="137"/>
        <end position="141"/>
    </location>
    <ligand>
        <name>substrate</name>
    </ligand>
</feature>
<name>A0A9P6PW05_9FUNG</name>
<protein>
    <recommendedName>
        <fullName evidence="11">MMS19 nucleotide excision repair protein</fullName>
    </recommendedName>
</protein>
<feature type="binding site" evidence="10">
    <location>
        <position position="137"/>
    </location>
    <ligand>
        <name>a divalent metal cation</name>
        <dbReference type="ChEBI" id="CHEBI:60240"/>
    </ligand>
</feature>
<dbReference type="PANTHER" id="PTHR12891:SF0">
    <property type="entry name" value="MMS19 NUCLEOTIDE EXCISION REPAIR PROTEIN HOMOLOG"/>
    <property type="match status" value="1"/>
</dbReference>
<evidence type="ECO:0000313" key="15">
    <source>
        <dbReference type="EMBL" id="KAG0255214.1"/>
    </source>
</evidence>
<keyword evidence="7 10" id="KW-0539">Nucleus</keyword>
<feature type="binding site" evidence="10">
    <location>
        <position position="169"/>
    </location>
    <ligand>
        <name>substrate</name>
    </ligand>
</feature>
<dbReference type="GO" id="GO:0000408">
    <property type="term" value="C:EKC/KEOPS complex"/>
    <property type="evidence" value="ECO:0007669"/>
    <property type="project" value="InterPro"/>
</dbReference>
<keyword evidence="8 10" id="KW-0012">Acyltransferase</keyword>
<comment type="subcellular location">
    <subcellularLocation>
        <location evidence="10">Cytoplasm</location>
    </subcellularLocation>
    <subcellularLocation>
        <location evidence="10">Nucleus</location>
    </subcellularLocation>
</comment>